<dbReference type="InterPro" id="IPR016566">
    <property type="entry name" value="UCP010219"/>
</dbReference>
<evidence type="ECO:0000256" key="1">
    <source>
        <dbReference type="SAM" id="Phobius"/>
    </source>
</evidence>
<evidence type="ECO:0000313" key="2">
    <source>
        <dbReference type="EMBL" id="BBX49437.1"/>
    </source>
</evidence>
<accession>A0A6N4V6M0</accession>
<feature type="transmembrane region" description="Helical" evidence="1">
    <location>
        <begin position="169"/>
        <end position="193"/>
    </location>
</feature>
<feature type="transmembrane region" description="Helical" evidence="1">
    <location>
        <begin position="39"/>
        <end position="59"/>
    </location>
</feature>
<keyword evidence="3" id="KW-1185">Reference proteome</keyword>
<keyword evidence="1" id="KW-1133">Transmembrane helix</keyword>
<feature type="transmembrane region" description="Helical" evidence="1">
    <location>
        <begin position="66"/>
        <end position="84"/>
    </location>
</feature>
<gene>
    <name evidence="2" type="ORF">MPOR_04630</name>
</gene>
<dbReference type="Pfam" id="PF11361">
    <property type="entry name" value="DUF3159"/>
    <property type="match status" value="1"/>
</dbReference>
<keyword evidence="1" id="KW-0472">Membrane</keyword>
<proteinExistence type="predicted"/>
<protein>
    <submittedName>
        <fullName evidence="2">Membrane protein</fullName>
    </submittedName>
</protein>
<dbReference type="AlphaFoldDB" id="A0A6N4V6M0"/>
<dbReference type="RefSeq" id="WP_163672297.1">
    <property type="nucleotide sequence ID" value="NZ_AP022570.1"/>
</dbReference>
<name>A0A6N4V6M0_9MYCO</name>
<evidence type="ECO:0000313" key="3">
    <source>
        <dbReference type="Proteomes" id="UP000466785"/>
    </source>
</evidence>
<reference evidence="2 3" key="1">
    <citation type="journal article" date="2019" name="Emerg. Microbes Infect.">
        <title>Comprehensive subspecies identification of 175 nontuberculous mycobacteria species based on 7547 genomic profiles.</title>
        <authorList>
            <person name="Matsumoto Y."/>
            <person name="Kinjo T."/>
            <person name="Motooka D."/>
            <person name="Nabeya D."/>
            <person name="Jung N."/>
            <person name="Uechi K."/>
            <person name="Horii T."/>
            <person name="Iida T."/>
            <person name="Fujita J."/>
            <person name="Nakamura S."/>
        </authorList>
    </citation>
    <scope>NUCLEOTIDE SEQUENCE [LARGE SCALE GENOMIC DNA]</scope>
    <source>
        <strain evidence="2 3">JCM 12603</strain>
    </source>
</reference>
<dbReference type="KEGG" id="mpof:MPOR_04630"/>
<dbReference type="PIRSF" id="PIRSF010219">
    <property type="entry name" value="UCP010219"/>
    <property type="match status" value="1"/>
</dbReference>
<dbReference type="Proteomes" id="UP000466785">
    <property type="component" value="Chromosome"/>
</dbReference>
<feature type="transmembrane region" description="Helical" evidence="1">
    <location>
        <begin position="137"/>
        <end position="157"/>
    </location>
</feature>
<feature type="transmembrane region" description="Helical" evidence="1">
    <location>
        <begin position="90"/>
        <end position="111"/>
    </location>
</feature>
<dbReference type="EMBL" id="AP022570">
    <property type="protein sequence ID" value="BBX49437.1"/>
    <property type="molecule type" value="Genomic_DNA"/>
</dbReference>
<sequence length="207" mass="21652">MTEAQTKPSLLTQMGGVSGMVYAGLPSVVFVVANAAADLRAAVMLGVGAGAGIAGLRLLRREPLQPALSGLLGVAVGAVIAYRTGDAKDFFVVGIWASLLLALVFLASILVRRPLVGVIWSALSGSKQTWRTDRTALIGYDIATLAVTAVFAARFVVQNWLYSVDATGWLAFARIAMGYPLMGVALVVVVWAVRRSGRRGAAHPADA</sequence>
<organism evidence="2 3">
    <name type="scientific">Mycolicibacterium poriferae</name>
    <dbReference type="NCBI Taxonomy" id="39694"/>
    <lineage>
        <taxon>Bacteria</taxon>
        <taxon>Bacillati</taxon>
        <taxon>Actinomycetota</taxon>
        <taxon>Actinomycetes</taxon>
        <taxon>Mycobacteriales</taxon>
        <taxon>Mycobacteriaceae</taxon>
        <taxon>Mycolicibacterium</taxon>
    </lineage>
</organism>
<keyword evidence="1" id="KW-0812">Transmembrane</keyword>
<feature type="transmembrane region" description="Helical" evidence="1">
    <location>
        <begin position="12"/>
        <end position="33"/>
    </location>
</feature>